<evidence type="ECO:0000256" key="3">
    <source>
        <dbReference type="ARBA" id="ARBA00022989"/>
    </source>
</evidence>
<keyword evidence="3 5" id="KW-1133">Transmembrane helix</keyword>
<dbReference type="InterPro" id="IPR007016">
    <property type="entry name" value="O-antigen_ligase-rel_domated"/>
</dbReference>
<accession>A0ABU6MR96</accession>
<comment type="caution">
    <text evidence="7">The sequence shown here is derived from an EMBL/GenBank/DDBJ whole genome shotgun (WGS) entry which is preliminary data.</text>
</comment>
<feature type="transmembrane region" description="Helical" evidence="5">
    <location>
        <begin position="7"/>
        <end position="24"/>
    </location>
</feature>
<feature type="transmembrane region" description="Helical" evidence="5">
    <location>
        <begin position="143"/>
        <end position="161"/>
    </location>
</feature>
<proteinExistence type="predicted"/>
<feature type="transmembrane region" description="Helical" evidence="5">
    <location>
        <begin position="105"/>
        <end position="123"/>
    </location>
</feature>
<comment type="subcellular location">
    <subcellularLocation>
        <location evidence="1">Membrane</location>
        <topology evidence="1">Multi-pass membrane protein</topology>
    </subcellularLocation>
</comment>
<evidence type="ECO:0000313" key="8">
    <source>
        <dbReference type="Proteomes" id="UP001309448"/>
    </source>
</evidence>
<dbReference type="GO" id="GO:0016874">
    <property type="term" value="F:ligase activity"/>
    <property type="evidence" value="ECO:0007669"/>
    <property type="project" value="UniProtKB-KW"/>
</dbReference>
<feature type="transmembrane region" description="Helical" evidence="5">
    <location>
        <begin position="325"/>
        <end position="345"/>
    </location>
</feature>
<dbReference type="PANTHER" id="PTHR37422">
    <property type="entry name" value="TEICHURONIC ACID BIOSYNTHESIS PROTEIN TUAE"/>
    <property type="match status" value="1"/>
</dbReference>
<name>A0ABU6MR96_9BACI</name>
<feature type="transmembrane region" description="Helical" evidence="5">
    <location>
        <begin position="168"/>
        <end position="184"/>
    </location>
</feature>
<keyword evidence="8" id="KW-1185">Reference proteome</keyword>
<evidence type="ECO:0000313" key="7">
    <source>
        <dbReference type="EMBL" id="MED1565103.1"/>
    </source>
</evidence>
<sequence length="378" mass="43390">MNISNRWVAIFLILPHLNIYYFNLEHTNDFVFICKSIMVLVAFCLVFKRITILNLLIVCYMMLVLFSAVVNGNLTNGIAFTIVIFISFCIYISHALKESKEFFRGMYYLFSVVVILNFLTMLINGITIDNNGFPIYLLGGKNAITMTVLPAIPIIFIYSYIMYKKLKIFPLIVILISIASIYLSESGTGIVVAIVTALFLVVHKRYFPSLKTYLLIYVILFFAIIVFRLQELLFEDFIINVLHKDLTFTGRTYVWDLILNTIGGSYFIGFGRGNNIINQHFINLHEAHNGLLEILMYSGILGISFFMVILIIVAKNLGYFKNHVISKVLSFSIFAYMIIGLTESVFYKNEFWMLIVISYGISNIIKCIETEDKQLNSE</sequence>
<gene>
    <name evidence="7" type="ORF">P4U88_03930</name>
</gene>
<dbReference type="Pfam" id="PF04932">
    <property type="entry name" value="Wzy_C"/>
    <property type="match status" value="1"/>
</dbReference>
<evidence type="ECO:0000256" key="2">
    <source>
        <dbReference type="ARBA" id="ARBA00022692"/>
    </source>
</evidence>
<feature type="domain" description="O-antigen ligase-related" evidence="6">
    <location>
        <begin position="173"/>
        <end position="307"/>
    </location>
</feature>
<protein>
    <submittedName>
        <fullName evidence="7">O-antigen ligase family protein</fullName>
    </submittedName>
</protein>
<evidence type="ECO:0000256" key="5">
    <source>
        <dbReference type="SAM" id="Phobius"/>
    </source>
</evidence>
<reference evidence="7 8" key="1">
    <citation type="submission" date="2023-03" db="EMBL/GenBank/DDBJ databases">
        <title>Bacillus Genome Sequencing.</title>
        <authorList>
            <person name="Dunlap C."/>
        </authorList>
    </citation>
    <scope>NUCLEOTIDE SEQUENCE [LARGE SCALE GENOMIC DNA]</scope>
    <source>
        <strain evidence="7 8">B-615</strain>
    </source>
</reference>
<keyword evidence="4 5" id="KW-0472">Membrane</keyword>
<evidence type="ECO:0000256" key="1">
    <source>
        <dbReference type="ARBA" id="ARBA00004141"/>
    </source>
</evidence>
<evidence type="ECO:0000256" key="4">
    <source>
        <dbReference type="ARBA" id="ARBA00023136"/>
    </source>
</evidence>
<feature type="transmembrane region" description="Helical" evidence="5">
    <location>
        <begin position="294"/>
        <end position="313"/>
    </location>
</feature>
<dbReference type="InterPro" id="IPR051533">
    <property type="entry name" value="WaaL-like"/>
</dbReference>
<dbReference type="EMBL" id="JARMDB010000003">
    <property type="protein sequence ID" value="MED1565103.1"/>
    <property type="molecule type" value="Genomic_DNA"/>
</dbReference>
<keyword evidence="7" id="KW-0436">Ligase</keyword>
<organism evidence="7 8">
    <name type="scientific">Bacillus paramycoides</name>
    <dbReference type="NCBI Taxonomy" id="2026194"/>
    <lineage>
        <taxon>Bacteria</taxon>
        <taxon>Bacillati</taxon>
        <taxon>Bacillota</taxon>
        <taxon>Bacilli</taxon>
        <taxon>Bacillales</taxon>
        <taxon>Bacillaceae</taxon>
        <taxon>Bacillus</taxon>
        <taxon>Bacillus cereus group</taxon>
    </lineage>
</organism>
<dbReference type="PANTHER" id="PTHR37422:SF17">
    <property type="entry name" value="O-ANTIGEN LIGASE"/>
    <property type="match status" value="1"/>
</dbReference>
<keyword evidence="2 5" id="KW-0812">Transmembrane</keyword>
<feature type="transmembrane region" description="Helical" evidence="5">
    <location>
        <begin position="76"/>
        <end position="93"/>
    </location>
</feature>
<dbReference type="Proteomes" id="UP001309448">
    <property type="component" value="Unassembled WGS sequence"/>
</dbReference>
<dbReference type="RefSeq" id="WP_025147120.1">
    <property type="nucleotide sequence ID" value="NZ_JARLYI010000012.1"/>
</dbReference>
<feature type="transmembrane region" description="Helical" evidence="5">
    <location>
        <begin position="214"/>
        <end position="234"/>
    </location>
</feature>
<evidence type="ECO:0000259" key="6">
    <source>
        <dbReference type="Pfam" id="PF04932"/>
    </source>
</evidence>